<dbReference type="EMBL" id="LR796712">
    <property type="protein sequence ID" value="CAB4160843.1"/>
    <property type="molecule type" value="Genomic_DNA"/>
</dbReference>
<sequence>MWLSKFFKKKPKNLTLDLDPDIRKWSYYPIGCAMKIQYETMVPCPRCKEQTPAIQNSGWIGNQQVCLSCSAAYKNLCKVVDNLPLSPKKPPF</sequence>
<reference evidence="1" key="1">
    <citation type="submission" date="2020-04" db="EMBL/GenBank/DDBJ databases">
        <authorList>
            <person name="Chiriac C."/>
            <person name="Salcher M."/>
            <person name="Ghai R."/>
            <person name="Kavagutti S V."/>
        </authorList>
    </citation>
    <scope>NUCLEOTIDE SEQUENCE</scope>
</reference>
<protein>
    <submittedName>
        <fullName evidence="1">Uncharacterized protein</fullName>
    </submittedName>
</protein>
<accession>A0A6J5NPQ3</accession>
<organism evidence="1">
    <name type="scientific">uncultured Caudovirales phage</name>
    <dbReference type="NCBI Taxonomy" id="2100421"/>
    <lineage>
        <taxon>Viruses</taxon>
        <taxon>Duplodnaviria</taxon>
        <taxon>Heunggongvirae</taxon>
        <taxon>Uroviricota</taxon>
        <taxon>Caudoviricetes</taxon>
        <taxon>Peduoviridae</taxon>
        <taxon>Maltschvirus</taxon>
        <taxon>Maltschvirus maltsch</taxon>
    </lineage>
</organism>
<proteinExistence type="predicted"/>
<gene>
    <name evidence="1" type="ORF">UFOVP733_14</name>
    <name evidence="2" type="ORF">UFOVP743_45</name>
</gene>
<evidence type="ECO:0000313" key="2">
    <source>
        <dbReference type="EMBL" id="CAB5224946.1"/>
    </source>
</evidence>
<evidence type="ECO:0000313" key="1">
    <source>
        <dbReference type="EMBL" id="CAB4160843.1"/>
    </source>
</evidence>
<dbReference type="EMBL" id="LR798336">
    <property type="protein sequence ID" value="CAB5224946.1"/>
    <property type="molecule type" value="Genomic_DNA"/>
</dbReference>
<name>A0A6J5NPQ3_9CAUD</name>